<feature type="compositionally biased region" description="Basic and acidic residues" evidence="1">
    <location>
        <begin position="72"/>
        <end position="90"/>
    </location>
</feature>
<evidence type="ECO:0000313" key="2">
    <source>
        <dbReference type="EMBL" id="CAA9489409.1"/>
    </source>
</evidence>
<feature type="compositionally biased region" description="Low complexity" evidence="1">
    <location>
        <begin position="91"/>
        <end position="101"/>
    </location>
</feature>
<reference evidence="2" key="1">
    <citation type="submission" date="2020-02" db="EMBL/GenBank/DDBJ databases">
        <authorList>
            <person name="Meier V. D."/>
        </authorList>
    </citation>
    <scope>NUCLEOTIDE SEQUENCE</scope>
    <source>
        <strain evidence="2">AVDCRST_MAG25</strain>
    </source>
</reference>
<proteinExistence type="predicted"/>
<gene>
    <name evidence="2" type="ORF">AVDCRST_MAG25-3276</name>
</gene>
<accession>A0A6J4S4G5</accession>
<sequence length="187" mass="20255">ADRTRNRGHTLGRDDAEARGDPGASQDRLLYGVGDGHELRLPVHKPGRGPGAADQGGPCRGHHGGARARAAVRREDQGALRRGPRLDGLRGRAAAPAAGRAPDGRRPRYKGRDRRRGQGHRALHAPRRGDGRLGPGHERHDHRRPPRRAGPPAPVRGLPKGVHRRGQGLEVRPSGREPLARRGQRPV</sequence>
<evidence type="ECO:0000256" key="1">
    <source>
        <dbReference type="SAM" id="MobiDB-lite"/>
    </source>
</evidence>
<protein>
    <submittedName>
        <fullName evidence="2">DNA protection during starvation protein</fullName>
    </submittedName>
</protein>
<feature type="compositionally biased region" description="Basic and acidic residues" evidence="1">
    <location>
        <begin position="127"/>
        <end position="139"/>
    </location>
</feature>
<feature type="non-terminal residue" evidence="2">
    <location>
        <position position="187"/>
    </location>
</feature>
<feature type="compositionally biased region" description="Basic residues" evidence="1">
    <location>
        <begin position="107"/>
        <end position="126"/>
    </location>
</feature>
<dbReference type="AlphaFoldDB" id="A0A6J4S4G5"/>
<organism evidence="2">
    <name type="scientific">uncultured Rubrobacteraceae bacterium</name>
    <dbReference type="NCBI Taxonomy" id="349277"/>
    <lineage>
        <taxon>Bacteria</taxon>
        <taxon>Bacillati</taxon>
        <taxon>Actinomycetota</taxon>
        <taxon>Rubrobacteria</taxon>
        <taxon>Rubrobacterales</taxon>
        <taxon>Rubrobacteraceae</taxon>
        <taxon>environmental samples</taxon>
    </lineage>
</organism>
<feature type="non-terminal residue" evidence="2">
    <location>
        <position position="1"/>
    </location>
</feature>
<feature type="compositionally biased region" description="Basic and acidic residues" evidence="1">
    <location>
        <begin position="1"/>
        <end position="20"/>
    </location>
</feature>
<name>A0A6J4S4G5_9ACTN</name>
<feature type="region of interest" description="Disordered" evidence="1">
    <location>
        <begin position="1"/>
        <end position="187"/>
    </location>
</feature>
<dbReference type="EMBL" id="CADCVI010000223">
    <property type="protein sequence ID" value="CAA9489409.1"/>
    <property type="molecule type" value="Genomic_DNA"/>
</dbReference>